<dbReference type="Proteomes" id="UP000275078">
    <property type="component" value="Unassembled WGS sequence"/>
</dbReference>
<sequence>MSASALLIKHSAAITPLLAAGAIIYDRRQNQAIEDRKERERLTAYLNMADSLDAEMKKLNVSLCKMRKEVVKGGERVEGMVGGMMGRG</sequence>
<organism evidence="1 2">
    <name type="scientific">Ascobolus immersus RN42</name>
    <dbReference type="NCBI Taxonomy" id="1160509"/>
    <lineage>
        <taxon>Eukaryota</taxon>
        <taxon>Fungi</taxon>
        <taxon>Dikarya</taxon>
        <taxon>Ascomycota</taxon>
        <taxon>Pezizomycotina</taxon>
        <taxon>Pezizomycetes</taxon>
        <taxon>Pezizales</taxon>
        <taxon>Ascobolaceae</taxon>
        <taxon>Ascobolus</taxon>
    </lineage>
</organism>
<proteinExistence type="predicted"/>
<reference evidence="1 2" key="1">
    <citation type="journal article" date="2018" name="Nat. Ecol. Evol.">
        <title>Pezizomycetes genomes reveal the molecular basis of ectomycorrhizal truffle lifestyle.</title>
        <authorList>
            <person name="Murat C."/>
            <person name="Payen T."/>
            <person name="Noel B."/>
            <person name="Kuo A."/>
            <person name="Morin E."/>
            <person name="Chen J."/>
            <person name="Kohler A."/>
            <person name="Krizsan K."/>
            <person name="Balestrini R."/>
            <person name="Da Silva C."/>
            <person name="Montanini B."/>
            <person name="Hainaut M."/>
            <person name="Levati E."/>
            <person name="Barry K.W."/>
            <person name="Belfiori B."/>
            <person name="Cichocki N."/>
            <person name="Clum A."/>
            <person name="Dockter R.B."/>
            <person name="Fauchery L."/>
            <person name="Guy J."/>
            <person name="Iotti M."/>
            <person name="Le Tacon F."/>
            <person name="Lindquist E.A."/>
            <person name="Lipzen A."/>
            <person name="Malagnac F."/>
            <person name="Mello A."/>
            <person name="Molinier V."/>
            <person name="Miyauchi S."/>
            <person name="Poulain J."/>
            <person name="Riccioni C."/>
            <person name="Rubini A."/>
            <person name="Sitrit Y."/>
            <person name="Splivallo R."/>
            <person name="Traeger S."/>
            <person name="Wang M."/>
            <person name="Zifcakova L."/>
            <person name="Wipf D."/>
            <person name="Zambonelli A."/>
            <person name="Paolocci F."/>
            <person name="Nowrousian M."/>
            <person name="Ottonello S."/>
            <person name="Baldrian P."/>
            <person name="Spatafora J.W."/>
            <person name="Henrissat B."/>
            <person name="Nagy L.G."/>
            <person name="Aury J.M."/>
            <person name="Wincker P."/>
            <person name="Grigoriev I.V."/>
            <person name="Bonfante P."/>
            <person name="Martin F.M."/>
        </authorList>
    </citation>
    <scope>NUCLEOTIDE SEQUENCE [LARGE SCALE GENOMIC DNA]</scope>
    <source>
        <strain evidence="1 2">RN42</strain>
    </source>
</reference>
<dbReference type="AlphaFoldDB" id="A0A3N4HZR4"/>
<evidence type="ECO:0000313" key="2">
    <source>
        <dbReference type="Proteomes" id="UP000275078"/>
    </source>
</evidence>
<keyword evidence="2" id="KW-1185">Reference proteome</keyword>
<name>A0A3N4HZR4_ASCIM</name>
<accession>A0A3N4HZR4</accession>
<gene>
    <name evidence="1" type="ORF">BJ508DRAFT_330162</name>
</gene>
<evidence type="ECO:0000313" key="1">
    <source>
        <dbReference type="EMBL" id="RPA77441.1"/>
    </source>
</evidence>
<dbReference type="EMBL" id="ML119726">
    <property type="protein sequence ID" value="RPA77441.1"/>
    <property type="molecule type" value="Genomic_DNA"/>
</dbReference>
<protein>
    <submittedName>
        <fullName evidence="1">Uncharacterized protein</fullName>
    </submittedName>
</protein>